<name>A0A4U6QMW8_9ACTN</name>
<comment type="subcellular location">
    <subcellularLocation>
        <location evidence="1">Cell membrane</location>
    </subcellularLocation>
</comment>
<evidence type="ECO:0000313" key="8">
    <source>
        <dbReference type="EMBL" id="TKV62010.1"/>
    </source>
</evidence>
<dbReference type="AlphaFoldDB" id="A0A4U6QMW8"/>
<evidence type="ECO:0000313" key="9">
    <source>
        <dbReference type="Proteomes" id="UP000306985"/>
    </source>
</evidence>
<dbReference type="RefSeq" id="WP_137449315.1">
    <property type="nucleotide sequence ID" value="NZ_SZZH01000001.1"/>
</dbReference>
<comment type="caution">
    <text evidence="8">The sequence shown here is derived from an EMBL/GenBank/DDBJ whole genome shotgun (WGS) entry which is preliminary data.</text>
</comment>
<dbReference type="GO" id="GO:0005886">
    <property type="term" value="C:plasma membrane"/>
    <property type="evidence" value="ECO:0007669"/>
    <property type="project" value="UniProtKB-SubCell"/>
</dbReference>
<feature type="domain" description="PDGLE" evidence="7">
    <location>
        <begin position="9"/>
        <end position="96"/>
    </location>
</feature>
<gene>
    <name evidence="8" type="ORF">FDO65_10945</name>
</gene>
<evidence type="ECO:0000256" key="3">
    <source>
        <dbReference type="ARBA" id="ARBA00022692"/>
    </source>
</evidence>
<evidence type="ECO:0000256" key="2">
    <source>
        <dbReference type="ARBA" id="ARBA00022475"/>
    </source>
</evidence>
<proteinExistence type="predicted"/>
<dbReference type="Proteomes" id="UP000306985">
    <property type="component" value="Unassembled WGS sequence"/>
</dbReference>
<organism evidence="8 9">
    <name type="scientific">Nakamurella flava</name>
    <dbReference type="NCBI Taxonomy" id="2576308"/>
    <lineage>
        <taxon>Bacteria</taxon>
        <taxon>Bacillati</taxon>
        <taxon>Actinomycetota</taxon>
        <taxon>Actinomycetes</taxon>
        <taxon>Nakamurellales</taxon>
        <taxon>Nakamurellaceae</taxon>
        <taxon>Nakamurella</taxon>
    </lineage>
</organism>
<keyword evidence="5 6" id="KW-0472">Membrane</keyword>
<evidence type="ECO:0000256" key="1">
    <source>
        <dbReference type="ARBA" id="ARBA00004236"/>
    </source>
</evidence>
<dbReference type="Pfam" id="PF13190">
    <property type="entry name" value="PDGLE"/>
    <property type="match status" value="1"/>
</dbReference>
<keyword evidence="2" id="KW-1003">Cell membrane</keyword>
<keyword evidence="9" id="KW-1185">Reference proteome</keyword>
<dbReference type="EMBL" id="SZZH01000001">
    <property type="protein sequence ID" value="TKV62010.1"/>
    <property type="molecule type" value="Genomic_DNA"/>
</dbReference>
<evidence type="ECO:0000259" key="7">
    <source>
        <dbReference type="Pfam" id="PF13190"/>
    </source>
</evidence>
<keyword evidence="3 6" id="KW-0812">Transmembrane</keyword>
<keyword evidence="4 6" id="KW-1133">Transmembrane helix</keyword>
<evidence type="ECO:0000256" key="4">
    <source>
        <dbReference type="ARBA" id="ARBA00022989"/>
    </source>
</evidence>
<evidence type="ECO:0000256" key="6">
    <source>
        <dbReference type="SAM" id="Phobius"/>
    </source>
</evidence>
<sequence>MKRTPITLFVLLGVGLTLVLAFFVSPLASSAPDGLERVAIDQGFEGQATEHAMATGPLADYSVAGIHETWLSTGLSGVIGVVLCFALAAALVLAIRWVRRRPTVPTA</sequence>
<accession>A0A4U6QMW8</accession>
<evidence type="ECO:0000256" key="5">
    <source>
        <dbReference type="ARBA" id="ARBA00023136"/>
    </source>
</evidence>
<feature type="transmembrane region" description="Helical" evidence="6">
    <location>
        <begin position="78"/>
        <end position="98"/>
    </location>
</feature>
<dbReference type="InterPro" id="IPR025937">
    <property type="entry name" value="PDGLE_dom"/>
</dbReference>
<reference evidence="8 9" key="1">
    <citation type="submission" date="2019-05" db="EMBL/GenBank/DDBJ databases">
        <title>Nakamurella sp. N5BH11, whole genome shotgun sequence.</title>
        <authorList>
            <person name="Tuo L."/>
        </authorList>
    </citation>
    <scope>NUCLEOTIDE SEQUENCE [LARGE SCALE GENOMIC DNA]</scope>
    <source>
        <strain evidence="8 9">N5BH11</strain>
    </source>
</reference>
<dbReference type="OrthoDB" id="4843785at2"/>
<protein>
    <recommendedName>
        <fullName evidence="7">PDGLE domain-containing protein</fullName>
    </recommendedName>
</protein>